<name>A0ACB9SA84_9MYRT</name>
<sequence>MSSPVSPPSPGIEQSVKAVEKILNYTFANKKLLEEALTHSSCDDYPSYQRLEFVGDAALGLAVANHVFLAYPRLDPGELSLLRSANVSTEKLARVAVRHGLYSFVRRNAGALDAKESP</sequence>
<gene>
    <name evidence="1" type="ORF">MLD38_000551</name>
</gene>
<organism evidence="1 2">
    <name type="scientific">Melastoma candidum</name>
    <dbReference type="NCBI Taxonomy" id="119954"/>
    <lineage>
        <taxon>Eukaryota</taxon>
        <taxon>Viridiplantae</taxon>
        <taxon>Streptophyta</taxon>
        <taxon>Embryophyta</taxon>
        <taxon>Tracheophyta</taxon>
        <taxon>Spermatophyta</taxon>
        <taxon>Magnoliopsida</taxon>
        <taxon>eudicotyledons</taxon>
        <taxon>Gunneridae</taxon>
        <taxon>Pentapetalae</taxon>
        <taxon>rosids</taxon>
        <taxon>malvids</taxon>
        <taxon>Myrtales</taxon>
        <taxon>Melastomataceae</taxon>
        <taxon>Melastomatoideae</taxon>
        <taxon>Melastomateae</taxon>
        <taxon>Melastoma</taxon>
    </lineage>
</organism>
<keyword evidence="2" id="KW-1185">Reference proteome</keyword>
<protein>
    <submittedName>
        <fullName evidence="1">Uncharacterized protein</fullName>
    </submittedName>
</protein>
<evidence type="ECO:0000313" key="2">
    <source>
        <dbReference type="Proteomes" id="UP001057402"/>
    </source>
</evidence>
<comment type="caution">
    <text evidence="1">The sequence shown here is derived from an EMBL/GenBank/DDBJ whole genome shotgun (WGS) entry which is preliminary data.</text>
</comment>
<evidence type="ECO:0000313" key="1">
    <source>
        <dbReference type="EMBL" id="KAI4388198.1"/>
    </source>
</evidence>
<reference evidence="2" key="1">
    <citation type="journal article" date="2023" name="Front. Plant Sci.">
        <title>Chromosomal-level genome assembly of Melastoma candidum provides insights into trichome evolution.</title>
        <authorList>
            <person name="Zhong Y."/>
            <person name="Wu W."/>
            <person name="Sun C."/>
            <person name="Zou P."/>
            <person name="Liu Y."/>
            <person name="Dai S."/>
            <person name="Zhou R."/>
        </authorList>
    </citation>
    <scope>NUCLEOTIDE SEQUENCE [LARGE SCALE GENOMIC DNA]</scope>
</reference>
<dbReference type="EMBL" id="CM042880">
    <property type="protein sequence ID" value="KAI4388198.1"/>
    <property type="molecule type" value="Genomic_DNA"/>
</dbReference>
<accession>A0ACB9SA84</accession>
<proteinExistence type="predicted"/>
<dbReference type="Proteomes" id="UP001057402">
    <property type="component" value="Chromosome 1"/>
</dbReference>